<proteinExistence type="inferred from homology"/>
<organism evidence="2">
    <name type="scientific">Phaffia rhodozyma</name>
    <name type="common">Yeast</name>
    <name type="synonym">Xanthophyllomyces dendrorhous</name>
    <dbReference type="NCBI Taxonomy" id="264483"/>
    <lineage>
        <taxon>Eukaryota</taxon>
        <taxon>Fungi</taxon>
        <taxon>Dikarya</taxon>
        <taxon>Basidiomycota</taxon>
        <taxon>Agaricomycotina</taxon>
        <taxon>Tremellomycetes</taxon>
        <taxon>Cystofilobasidiales</taxon>
        <taxon>Mrakiaceae</taxon>
        <taxon>Phaffia</taxon>
    </lineage>
</organism>
<protein>
    <recommendedName>
        <fullName evidence="3">DUF1264-domain-containing protein</fullName>
    </recommendedName>
</protein>
<dbReference type="Pfam" id="PF06884">
    <property type="entry name" value="DUF1264"/>
    <property type="match status" value="1"/>
</dbReference>
<name>A0A0F7STB5_PHARH</name>
<dbReference type="AlphaFoldDB" id="A0A0F7STB5"/>
<dbReference type="InterPro" id="IPR010686">
    <property type="entry name" value="OBAP-like"/>
</dbReference>
<evidence type="ECO:0008006" key="3">
    <source>
        <dbReference type="Google" id="ProtNLM"/>
    </source>
</evidence>
<dbReference type="PANTHER" id="PTHR31360">
    <property type="match status" value="1"/>
</dbReference>
<dbReference type="EMBL" id="LN483142">
    <property type="protein sequence ID" value="CED83283.1"/>
    <property type="molecule type" value="Genomic_DNA"/>
</dbReference>
<comment type="similarity">
    <text evidence="1">Belongs to the OBAP family.</text>
</comment>
<reference evidence="2" key="1">
    <citation type="submission" date="2014-08" db="EMBL/GenBank/DDBJ databases">
        <authorList>
            <person name="Sharma Rahul"/>
            <person name="Thines Marco"/>
        </authorList>
    </citation>
    <scope>NUCLEOTIDE SEQUENCE</scope>
</reference>
<accession>A0A0F7STB5</accession>
<evidence type="ECO:0000313" key="2">
    <source>
        <dbReference type="EMBL" id="CED83283.1"/>
    </source>
</evidence>
<sequence length="226" mass="25157">MSLASVSDTINSAVGVIPTTPFKPLQSICQHFCAFHAYANDLSRHVESHHFCTHLSPDFHQCLIYDGPGDGEGKFDGRRLIGIEYIVTEKVFNTLPESETQYWHSHNYEVSSGMLTLLGMKGVPGLATSSAEQPAMIELQKTYGKTIHTWQSDIYPDLPLGPPQLMVSYTGPNQLPGHLIEKRDKQYGIDTAEQAKKREGYLDMEFEPSKKADLVMNGGKKVSLDK</sequence>
<dbReference type="PANTHER" id="PTHR31360:SF0">
    <property type="entry name" value="OIL BODY-ASSOCIATED PROTEIN 1B"/>
    <property type="match status" value="1"/>
</dbReference>
<evidence type="ECO:0000256" key="1">
    <source>
        <dbReference type="ARBA" id="ARBA00009740"/>
    </source>
</evidence>